<reference evidence="2 3" key="1">
    <citation type="submission" date="2020-08" db="EMBL/GenBank/DDBJ databases">
        <title>Genomic Encyclopedia of Type Strains, Phase IV (KMG-IV): sequencing the most valuable type-strain genomes for metagenomic binning, comparative biology and taxonomic classification.</title>
        <authorList>
            <person name="Goeker M."/>
        </authorList>
    </citation>
    <scope>NUCLEOTIDE SEQUENCE [LARGE SCALE GENOMIC DNA]</scope>
    <source>
        <strain evidence="2 3">DSM 7050</strain>
    </source>
</reference>
<feature type="transmembrane region" description="Helical" evidence="1">
    <location>
        <begin position="25"/>
        <end position="47"/>
    </location>
</feature>
<evidence type="ECO:0000256" key="1">
    <source>
        <dbReference type="SAM" id="Phobius"/>
    </source>
</evidence>
<keyword evidence="1" id="KW-0812">Transmembrane</keyword>
<keyword evidence="1" id="KW-0472">Membrane</keyword>
<comment type="caution">
    <text evidence="2">The sequence shown here is derived from an EMBL/GenBank/DDBJ whole genome shotgun (WGS) entry which is preliminary data.</text>
</comment>
<name>A0ABR6L837_9HYPH</name>
<dbReference type="EMBL" id="JACHOT010000009">
    <property type="protein sequence ID" value="MBB4652969.1"/>
    <property type="molecule type" value="Genomic_DNA"/>
</dbReference>
<evidence type="ECO:0000313" key="3">
    <source>
        <dbReference type="Proteomes" id="UP000539538"/>
    </source>
</evidence>
<proteinExistence type="predicted"/>
<dbReference type="Proteomes" id="UP000539538">
    <property type="component" value="Unassembled WGS sequence"/>
</dbReference>
<evidence type="ECO:0000313" key="2">
    <source>
        <dbReference type="EMBL" id="MBB4652969.1"/>
    </source>
</evidence>
<accession>A0ABR6L837</accession>
<protein>
    <submittedName>
        <fullName evidence="2">Uncharacterized protein</fullName>
    </submittedName>
</protein>
<organism evidence="2 3">
    <name type="scientific">Aminobacter niigataensis</name>
    <dbReference type="NCBI Taxonomy" id="83265"/>
    <lineage>
        <taxon>Bacteria</taxon>
        <taxon>Pseudomonadati</taxon>
        <taxon>Pseudomonadota</taxon>
        <taxon>Alphaproteobacteria</taxon>
        <taxon>Hyphomicrobiales</taxon>
        <taxon>Phyllobacteriaceae</taxon>
        <taxon>Aminobacter</taxon>
    </lineage>
</organism>
<keyword evidence="3" id="KW-1185">Reference proteome</keyword>
<gene>
    <name evidence="2" type="ORF">GGQ99_004753</name>
</gene>
<keyword evidence="1" id="KW-1133">Transmembrane helix</keyword>
<dbReference type="RefSeq" id="WP_183264372.1">
    <property type="nucleotide sequence ID" value="NZ_BAAAVZ010000026.1"/>
</dbReference>
<sequence>MPNTTPRRDPETDDALGLAADLVKLLFAVLILPGSWLVLTMGGAEALKGWF</sequence>